<dbReference type="OrthoDB" id="1493289at2"/>
<dbReference type="Gene3D" id="1.10.287.1260">
    <property type="match status" value="1"/>
</dbReference>
<dbReference type="PANTHER" id="PTHR30221">
    <property type="entry name" value="SMALL-CONDUCTANCE MECHANOSENSITIVE CHANNEL"/>
    <property type="match status" value="1"/>
</dbReference>
<reference evidence="1 2" key="1">
    <citation type="submission" date="2017-08" db="EMBL/GenBank/DDBJ databases">
        <title>The complete genome sequence of Maribacter sp. B1, isolated from deep-sea sediment.</title>
        <authorList>
            <person name="Wu Y.-H."/>
            <person name="Cheng H."/>
            <person name="Xu X.-W."/>
        </authorList>
    </citation>
    <scope>NUCLEOTIDE SEQUENCE [LARGE SCALE GENOMIC DNA]</scope>
    <source>
        <strain evidence="1 2">B1</strain>
    </source>
</reference>
<keyword evidence="2" id="KW-1185">Reference proteome</keyword>
<dbReference type="Pfam" id="PF05552">
    <property type="entry name" value="MS_channel_1st_1"/>
    <property type="match status" value="2"/>
</dbReference>
<dbReference type="GO" id="GO:0008381">
    <property type="term" value="F:mechanosensitive monoatomic ion channel activity"/>
    <property type="evidence" value="ECO:0007669"/>
    <property type="project" value="InterPro"/>
</dbReference>
<dbReference type="GO" id="GO:0016020">
    <property type="term" value="C:membrane"/>
    <property type="evidence" value="ECO:0007669"/>
    <property type="project" value="InterPro"/>
</dbReference>
<name>A0A223V8B4_9FLAO</name>
<evidence type="ECO:0000313" key="1">
    <source>
        <dbReference type="EMBL" id="ASV31228.1"/>
    </source>
</evidence>
<gene>
    <name evidence="1" type="ORF">CJ263_13955</name>
</gene>
<dbReference type="InterPro" id="IPR023408">
    <property type="entry name" value="MscS_beta-dom_sf"/>
</dbReference>
<dbReference type="KEGG" id="marb:CJ263_13955"/>
<dbReference type="Gene3D" id="2.30.30.60">
    <property type="match status" value="1"/>
</dbReference>
<organism evidence="1 2">
    <name type="scientific">Maribacter cobaltidurans</name>
    <dbReference type="NCBI Taxonomy" id="1178778"/>
    <lineage>
        <taxon>Bacteria</taxon>
        <taxon>Pseudomonadati</taxon>
        <taxon>Bacteroidota</taxon>
        <taxon>Flavobacteriia</taxon>
        <taxon>Flavobacteriales</taxon>
        <taxon>Flavobacteriaceae</taxon>
        <taxon>Maribacter</taxon>
    </lineage>
</organism>
<dbReference type="InterPro" id="IPR008910">
    <property type="entry name" value="MSC_TM_helix"/>
</dbReference>
<dbReference type="AlphaFoldDB" id="A0A223V8B4"/>
<evidence type="ECO:0000313" key="2">
    <source>
        <dbReference type="Proteomes" id="UP000215244"/>
    </source>
</evidence>
<dbReference type="InterPro" id="IPR045275">
    <property type="entry name" value="MscS_archaea/bacteria_type"/>
</dbReference>
<sequence length="275" mass="29759">MKTLNELKDTLSDSFGSLLKSAAEMIPQIVLGIVGLILAWLIIKIILFILKRILKAVKIDVLSQRVADAKLFGDKQLKIDLLKVALSTAKILLILMFTVVLAQILKLNAISDGIYSLLGYLPTFISALLLLVGGLYLATVVKKATLKLFESMGVGGSKVVSGALFYLITFFVSITALNQAGIETQIITSNFTLILGAFLLAFALALGLGAREVVGDLLRTFYSRRIYEVGDQVKIGKIEGKVEAIDNISMVVKTKSGKLVVPIKKIVESTVEVSD</sequence>
<dbReference type="Proteomes" id="UP000215244">
    <property type="component" value="Chromosome"/>
</dbReference>
<dbReference type="PANTHER" id="PTHR30221:SF1">
    <property type="entry name" value="SMALL-CONDUCTANCE MECHANOSENSITIVE CHANNEL"/>
    <property type="match status" value="1"/>
</dbReference>
<dbReference type="InterPro" id="IPR006685">
    <property type="entry name" value="MscS_channel_2nd"/>
</dbReference>
<accession>A0A223V8B4</accession>
<proteinExistence type="predicted"/>
<dbReference type="RefSeq" id="WP_094997839.1">
    <property type="nucleotide sequence ID" value="NZ_BMJL01000004.1"/>
</dbReference>
<dbReference type="EMBL" id="CP022957">
    <property type="protein sequence ID" value="ASV31228.1"/>
    <property type="molecule type" value="Genomic_DNA"/>
</dbReference>
<dbReference type="Pfam" id="PF00924">
    <property type="entry name" value="MS_channel_2nd"/>
    <property type="match status" value="1"/>
</dbReference>
<protein>
    <submittedName>
        <fullName evidence="1">Uncharacterized protein</fullName>
    </submittedName>
</protein>